<sequence length="180" mass="20720">MSRKDYLEGRQANLLKLVQVLSFLVGFTAGVILGLLTSTHMSAHCPILLLQLPWRPSCILKNLSHGITDDEIMWRVSLVPRKVEFPFKRVPKVAFMFLMRGPLPMLPLWEKFFEGQDKNLHSVYIHSYGYDVKLLNESAFYGRHIPCQIVQWGSVKPVDAERRLLANALLDQSNERFVLL</sequence>
<reference evidence="2" key="1">
    <citation type="journal article" date="2023" name="Front. Plant Sci.">
        <title>Chromosomal-level genome assembly of Melastoma candidum provides insights into trichome evolution.</title>
        <authorList>
            <person name="Zhong Y."/>
            <person name="Wu W."/>
            <person name="Sun C."/>
            <person name="Zou P."/>
            <person name="Liu Y."/>
            <person name="Dai S."/>
            <person name="Zhou R."/>
        </authorList>
    </citation>
    <scope>NUCLEOTIDE SEQUENCE [LARGE SCALE GENOMIC DNA]</scope>
</reference>
<evidence type="ECO:0000313" key="1">
    <source>
        <dbReference type="EMBL" id="KAI4387624.1"/>
    </source>
</evidence>
<gene>
    <name evidence="1" type="ORF">MLD38_000045</name>
</gene>
<dbReference type="Proteomes" id="UP001057402">
    <property type="component" value="Chromosome 1"/>
</dbReference>
<dbReference type="EMBL" id="CM042880">
    <property type="protein sequence ID" value="KAI4387624.1"/>
    <property type="molecule type" value="Genomic_DNA"/>
</dbReference>
<protein>
    <submittedName>
        <fullName evidence="1">Uncharacterized protein</fullName>
    </submittedName>
</protein>
<name>A0ACB9S996_9MYRT</name>
<evidence type="ECO:0000313" key="2">
    <source>
        <dbReference type="Proteomes" id="UP001057402"/>
    </source>
</evidence>
<organism evidence="1 2">
    <name type="scientific">Melastoma candidum</name>
    <dbReference type="NCBI Taxonomy" id="119954"/>
    <lineage>
        <taxon>Eukaryota</taxon>
        <taxon>Viridiplantae</taxon>
        <taxon>Streptophyta</taxon>
        <taxon>Embryophyta</taxon>
        <taxon>Tracheophyta</taxon>
        <taxon>Spermatophyta</taxon>
        <taxon>Magnoliopsida</taxon>
        <taxon>eudicotyledons</taxon>
        <taxon>Gunneridae</taxon>
        <taxon>Pentapetalae</taxon>
        <taxon>rosids</taxon>
        <taxon>malvids</taxon>
        <taxon>Myrtales</taxon>
        <taxon>Melastomataceae</taxon>
        <taxon>Melastomatoideae</taxon>
        <taxon>Melastomateae</taxon>
        <taxon>Melastoma</taxon>
    </lineage>
</organism>
<comment type="caution">
    <text evidence="1">The sequence shown here is derived from an EMBL/GenBank/DDBJ whole genome shotgun (WGS) entry which is preliminary data.</text>
</comment>
<accession>A0ACB9S996</accession>
<proteinExistence type="predicted"/>
<keyword evidence="2" id="KW-1185">Reference proteome</keyword>